<evidence type="ECO:0000313" key="4">
    <source>
        <dbReference type="Proteomes" id="UP000201613"/>
    </source>
</evidence>
<dbReference type="SUPFAM" id="SSF159594">
    <property type="entry name" value="XCC0632-like"/>
    <property type="match status" value="1"/>
</dbReference>
<dbReference type="InterPro" id="IPR005586">
    <property type="entry name" value="ABC_trans_aux"/>
</dbReference>
<name>A0A238LIT6_9RHOB</name>
<feature type="chain" id="PRO_5012466802" description="ABC-type transport auxiliary lipoprotein component domain-containing protein" evidence="1">
    <location>
        <begin position="22"/>
        <end position="187"/>
    </location>
</feature>
<gene>
    <name evidence="3" type="ORF">LOM8899_03705</name>
</gene>
<dbReference type="RefSeq" id="WP_093993722.1">
    <property type="nucleotide sequence ID" value="NZ_FXZK01000010.1"/>
</dbReference>
<dbReference type="AlphaFoldDB" id="A0A238LIT6"/>
<dbReference type="OrthoDB" id="7858211at2"/>
<organism evidence="3 4">
    <name type="scientific">Flavimaricola marinus</name>
    <dbReference type="NCBI Taxonomy" id="1819565"/>
    <lineage>
        <taxon>Bacteria</taxon>
        <taxon>Pseudomonadati</taxon>
        <taxon>Pseudomonadota</taxon>
        <taxon>Alphaproteobacteria</taxon>
        <taxon>Rhodobacterales</taxon>
        <taxon>Paracoccaceae</taxon>
        <taxon>Flavimaricola</taxon>
    </lineage>
</organism>
<dbReference type="PROSITE" id="PS51257">
    <property type="entry name" value="PROKAR_LIPOPROTEIN"/>
    <property type="match status" value="1"/>
</dbReference>
<dbReference type="Gene3D" id="3.40.50.10610">
    <property type="entry name" value="ABC-type transport auxiliary lipoprotein component"/>
    <property type="match status" value="1"/>
</dbReference>
<dbReference type="Proteomes" id="UP000201613">
    <property type="component" value="Unassembled WGS sequence"/>
</dbReference>
<evidence type="ECO:0000313" key="3">
    <source>
        <dbReference type="EMBL" id="SMY09538.1"/>
    </source>
</evidence>
<reference evidence="4" key="1">
    <citation type="submission" date="2017-05" db="EMBL/GenBank/DDBJ databases">
        <authorList>
            <person name="Rodrigo-Torres L."/>
            <person name="Arahal R. D."/>
            <person name="Lucena T."/>
        </authorList>
    </citation>
    <scope>NUCLEOTIDE SEQUENCE [LARGE SCALE GENOMIC DNA]</scope>
    <source>
        <strain evidence="4">CECT 8899</strain>
    </source>
</reference>
<dbReference type="Pfam" id="PF03886">
    <property type="entry name" value="ABC_trans_aux"/>
    <property type="match status" value="1"/>
</dbReference>
<accession>A0A238LIT6</accession>
<sequence>MKLLPLSLVLVATLAACSEPAQRFAVPAITSTDSVSIAYRSVEVSDIVLPTYASLEEIFVETPDGALTSSSSLLWADDPTRAATLELTRSLAAITGARVASEPWPFDSYADVRVEVRVEEFIASQRGEFRLSGQYFVATFDGAGRDRAVPFRLSVPLVPEAGPAAIAAARAAVMAELAEDIARNGLR</sequence>
<keyword evidence="4" id="KW-1185">Reference proteome</keyword>
<feature type="domain" description="ABC-type transport auxiliary lipoprotein component" evidence="2">
    <location>
        <begin position="28"/>
        <end position="182"/>
    </location>
</feature>
<proteinExistence type="predicted"/>
<feature type="signal peptide" evidence="1">
    <location>
        <begin position="1"/>
        <end position="21"/>
    </location>
</feature>
<evidence type="ECO:0000256" key="1">
    <source>
        <dbReference type="SAM" id="SignalP"/>
    </source>
</evidence>
<dbReference type="EMBL" id="FXZK01000010">
    <property type="protein sequence ID" value="SMY09538.1"/>
    <property type="molecule type" value="Genomic_DNA"/>
</dbReference>
<evidence type="ECO:0000259" key="2">
    <source>
        <dbReference type="Pfam" id="PF03886"/>
    </source>
</evidence>
<keyword evidence="1" id="KW-0732">Signal</keyword>
<protein>
    <recommendedName>
        <fullName evidence="2">ABC-type transport auxiliary lipoprotein component domain-containing protein</fullName>
    </recommendedName>
</protein>